<organism evidence="3 4">
    <name type="scientific">Actinacidiphila acidipaludis</name>
    <dbReference type="NCBI Taxonomy" id="2873382"/>
    <lineage>
        <taxon>Bacteria</taxon>
        <taxon>Bacillati</taxon>
        <taxon>Actinomycetota</taxon>
        <taxon>Actinomycetes</taxon>
        <taxon>Kitasatosporales</taxon>
        <taxon>Streptomycetaceae</taxon>
        <taxon>Actinacidiphila</taxon>
    </lineage>
</organism>
<dbReference type="EMBL" id="JAINZZ010000006">
    <property type="protein sequence ID" value="MBY8877581.1"/>
    <property type="molecule type" value="Genomic_DNA"/>
</dbReference>
<feature type="signal peptide" evidence="2">
    <location>
        <begin position="1"/>
        <end position="25"/>
    </location>
</feature>
<reference evidence="3 4" key="1">
    <citation type="submission" date="2021-08" db="EMBL/GenBank/DDBJ databases">
        <title>WGS of actinomycetes from Thailand.</title>
        <authorList>
            <person name="Thawai C."/>
        </authorList>
    </citation>
    <scope>NUCLEOTIDE SEQUENCE [LARGE SCALE GENOMIC DNA]</scope>
    <source>
        <strain evidence="3 4">PLK6-54</strain>
    </source>
</reference>
<feature type="region of interest" description="Disordered" evidence="1">
    <location>
        <begin position="31"/>
        <end position="70"/>
    </location>
</feature>
<gene>
    <name evidence="3" type="ORF">K7862_08030</name>
</gene>
<evidence type="ECO:0000256" key="1">
    <source>
        <dbReference type="SAM" id="MobiDB-lite"/>
    </source>
</evidence>
<keyword evidence="4" id="KW-1185">Reference proteome</keyword>
<evidence type="ECO:0000313" key="3">
    <source>
        <dbReference type="EMBL" id="MBY8877581.1"/>
    </source>
</evidence>
<proteinExistence type="predicted"/>
<evidence type="ECO:0000256" key="2">
    <source>
        <dbReference type="SAM" id="SignalP"/>
    </source>
</evidence>
<protein>
    <submittedName>
        <fullName evidence="3">Uncharacterized protein</fullName>
    </submittedName>
</protein>
<feature type="chain" id="PRO_5045914882" evidence="2">
    <location>
        <begin position="26"/>
        <end position="82"/>
    </location>
</feature>
<dbReference type="Proteomes" id="UP000778578">
    <property type="component" value="Unassembled WGS sequence"/>
</dbReference>
<keyword evidence="2" id="KW-0732">Signal</keyword>
<feature type="compositionally biased region" description="Low complexity" evidence="1">
    <location>
        <begin position="45"/>
        <end position="61"/>
    </location>
</feature>
<evidence type="ECO:0000313" key="4">
    <source>
        <dbReference type="Proteomes" id="UP000778578"/>
    </source>
</evidence>
<accession>A0ABS7Q353</accession>
<sequence length="82" mass="7784">MRIPRITGAVVATALVAGVTGGVLTATSATATAEAPHHSVLTSRPAPDAHAPATPAAADPSAPAPSAPTVSGVAPVFATPLV</sequence>
<dbReference type="RefSeq" id="WP_222961808.1">
    <property type="nucleotide sequence ID" value="NZ_JAINZZ010000006.1"/>
</dbReference>
<comment type="caution">
    <text evidence="3">The sequence shown here is derived from an EMBL/GenBank/DDBJ whole genome shotgun (WGS) entry which is preliminary data.</text>
</comment>
<name>A0ABS7Q353_9ACTN</name>